<evidence type="ECO:0000256" key="6">
    <source>
        <dbReference type="ARBA" id="ARBA00022842"/>
    </source>
</evidence>
<evidence type="ECO:0000256" key="10">
    <source>
        <dbReference type="PIRSR" id="PIRSR036565-2"/>
    </source>
</evidence>
<evidence type="ECO:0000256" key="5">
    <source>
        <dbReference type="ARBA" id="ARBA00022793"/>
    </source>
</evidence>
<feature type="binding site" evidence="10">
    <location>
        <position position="475"/>
    </location>
    <ligand>
        <name>Mg(2+)</name>
        <dbReference type="ChEBI" id="CHEBI:18420"/>
    </ligand>
</feature>
<dbReference type="CDD" id="cd02005">
    <property type="entry name" value="TPP_PDC_IPDC"/>
    <property type="match status" value="1"/>
</dbReference>
<evidence type="ECO:0000256" key="7">
    <source>
        <dbReference type="ARBA" id="ARBA00023052"/>
    </source>
</evidence>
<keyword evidence="8" id="KW-0496">Mitochondrion</keyword>
<feature type="domain" description="Thiamine pyrophosphate enzyme N-terminal TPP-binding" evidence="14">
    <location>
        <begin position="34"/>
        <end position="139"/>
    </location>
</feature>
<dbReference type="Pfam" id="PF02776">
    <property type="entry name" value="TPP_enzyme_N"/>
    <property type="match status" value="1"/>
</dbReference>
<dbReference type="Gene3D" id="3.40.50.970">
    <property type="match status" value="2"/>
</dbReference>
<dbReference type="Proteomes" id="UP000521943">
    <property type="component" value="Unassembled WGS sequence"/>
</dbReference>
<keyword evidence="15" id="KW-0670">Pyruvate</keyword>
<sequence>MSATTAESLQAEVDRLRLELQTLKSKQGVEKVSIGNYLLTRLAQLGVKSMFGVPGDFNLGFLDLVEDHPDIEWVGNCNELNAAYAADGYARVKNNSLGVVTTTFGVGELSATNGIAGAFSEMVPVLHIAGVPSTIQQKHRPLLHHTLGDGRYGAYAEISKQITCHTAWLSNVDTAAQQIDEAITQCLTKTRPVYLTLPTDFVQEKISSERLHIPLARIVTQNDPQTEEFVVDQIERRVKEVDGDVVVLVDACVVRYNVKAELMAFLEATGFPVYAAPMGKSAIDETWKRYGGIYVGSITDPVIKENVEKAKLIISVGSLKSDFNSGNFSYNIPTRRLIELHSDHVQIAYAIYKDIGFKHLLPKLTERLQQFYPTASKIPVAPFEAKPPKGTATAAIITQRYFWPRMASYFKSGDVIVTETGTANFGILDVPLPPKTTLVSQILWGSIGWSVGAALGVAIAAKELGLPRTILFVGDGSLQLTVQEISPMIRLGLKPIIFLLNNHGYVIERTIHGKNRKYNDIADWKWNQLLDTLGDRKTETKSYTITTPKELESLLTDKEFLSNKTITLVEIIMDRLDAPRLLEDQVAIAEKMAAQAAQTEK</sequence>
<dbReference type="SUPFAM" id="SSF52518">
    <property type="entry name" value="Thiamin diphosphate-binding fold (THDP-binding)"/>
    <property type="match status" value="2"/>
</dbReference>
<dbReference type="PANTHER" id="PTHR43452:SF30">
    <property type="entry name" value="PYRUVATE DECARBOXYLASE ISOZYME 1-RELATED"/>
    <property type="match status" value="1"/>
</dbReference>
<keyword evidence="5" id="KW-0210">Decarboxylase</keyword>
<gene>
    <name evidence="15" type="ORF">DFP72DRAFT_235233</name>
</gene>
<reference evidence="15 16" key="1">
    <citation type="submission" date="2020-07" db="EMBL/GenBank/DDBJ databases">
        <title>Comparative genomics of pyrophilous fungi reveals a link between fire events and developmental genes.</title>
        <authorList>
            <consortium name="DOE Joint Genome Institute"/>
            <person name="Steindorff A.S."/>
            <person name="Carver A."/>
            <person name="Calhoun S."/>
            <person name="Stillman K."/>
            <person name="Liu H."/>
            <person name="Lipzen A."/>
            <person name="Pangilinan J."/>
            <person name="Labutti K."/>
            <person name="Bruns T.D."/>
            <person name="Grigoriev I.V."/>
        </authorList>
    </citation>
    <scope>NUCLEOTIDE SEQUENCE [LARGE SCALE GENOMIC DNA]</scope>
    <source>
        <strain evidence="15 16">CBS 144469</strain>
    </source>
</reference>
<dbReference type="SUPFAM" id="SSF52467">
    <property type="entry name" value="DHS-like NAD/FAD-binding domain"/>
    <property type="match status" value="1"/>
</dbReference>
<dbReference type="GO" id="GO:0000949">
    <property type="term" value="P:aromatic amino acid family catabolic process to alcohol via Ehrlich pathway"/>
    <property type="evidence" value="ECO:0007669"/>
    <property type="project" value="TreeGrafter"/>
</dbReference>
<evidence type="ECO:0000256" key="1">
    <source>
        <dbReference type="ARBA" id="ARBA00001964"/>
    </source>
</evidence>
<evidence type="ECO:0000313" key="15">
    <source>
        <dbReference type="EMBL" id="KAF6757478.1"/>
    </source>
</evidence>
<dbReference type="InterPro" id="IPR047213">
    <property type="entry name" value="TPP_PYR_PDC_IPDC-like"/>
</dbReference>
<dbReference type="InterPro" id="IPR029035">
    <property type="entry name" value="DHS-like_NAD/FAD-binding_dom"/>
</dbReference>
<keyword evidence="6 10" id="KW-0460">Magnesium</keyword>
<evidence type="ECO:0000256" key="11">
    <source>
        <dbReference type="RuleBase" id="RU362132"/>
    </source>
</evidence>
<name>A0A8H6I4U2_9AGAR</name>
<dbReference type="InterPro" id="IPR012000">
    <property type="entry name" value="Thiamin_PyroP_enz_cen_dom"/>
</dbReference>
<dbReference type="EMBL" id="JACGCI010000022">
    <property type="protein sequence ID" value="KAF6757478.1"/>
    <property type="molecule type" value="Genomic_DNA"/>
</dbReference>
<comment type="cofactor">
    <cofactor evidence="1">
        <name>thiamine diphosphate</name>
        <dbReference type="ChEBI" id="CHEBI:58937"/>
    </cofactor>
</comment>
<dbReference type="InterPro" id="IPR012110">
    <property type="entry name" value="PDC/IPDC-like"/>
</dbReference>
<dbReference type="GO" id="GO:0030976">
    <property type="term" value="F:thiamine pyrophosphate binding"/>
    <property type="evidence" value="ECO:0007669"/>
    <property type="project" value="InterPro"/>
</dbReference>
<evidence type="ECO:0000256" key="3">
    <source>
        <dbReference type="ARBA" id="ARBA00007812"/>
    </source>
</evidence>
<dbReference type="GO" id="GO:0005829">
    <property type="term" value="C:cytosol"/>
    <property type="evidence" value="ECO:0007669"/>
    <property type="project" value="TreeGrafter"/>
</dbReference>
<dbReference type="CDD" id="cd07038">
    <property type="entry name" value="TPP_PYR_PDC_IPDC_like"/>
    <property type="match status" value="1"/>
</dbReference>
<evidence type="ECO:0000256" key="4">
    <source>
        <dbReference type="ARBA" id="ARBA00022723"/>
    </source>
</evidence>
<dbReference type="PANTHER" id="PTHR43452">
    <property type="entry name" value="PYRUVATE DECARBOXYLASE"/>
    <property type="match status" value="1"/>
</dbReference>
<dbReference type="Pfam" id="PF02775">
    <property type="entry name" value="TPP_enzyme_C"/>
    <property type="match status" value="1"/>
</dbReference>
<dbReference type="Gene3D" id="3.40.50.1220">
    <property type="entry name" value="TPP-binding domain"/>
    <property type="match status" value="1"/>
</dbReference>
<keyword evidence="7 11" id="KW-0786">Thiamine pyrophosphate</keyword>
<evidence type="ECO:0000256" key="9">
    <source>
        <dbReference type="ARBA" id="ARBA00023239"/>
    </source>
</evidence>
<evidence type="ECO:0000313" key="16">
    <source>
        <dbReference type="Proteomes" id="UP000521943"/>
    </source>
</evidence>
<evidence type="ECO:0000259" key="12">
    <source>
        <dbReference type="Pfam" id="PF00205"/>
    </source>
</evidence>
<keyword evidence="4 10" id="KW-0479">Metal-binding</keyword>
<accession>A0A8H6I4U2</accession>
<feature type="domain" description="Thiamine pyrophosphate enzyme central" evidence="12">
    <location>
        <begin position="245"/>
        <end position="356"/>
    </location>
</feature>
<comment type="similarity">
    <text evidence="3 11">Belongs to the TPP enzyme family.</text>
</comment>
<feature type="domain" description="Thiamine pyrophosphate enzyme TPP-binding" evidence="13">
    <location>
        <begin position="434"/>
        <end position="570"/>
    </location>
</feature>
<protein>
    <submittedName>
        <fullName evidence="15">Pyruvate decarboxylase</fullName>
    </submittedName>
</protein>
<comment type="subcellular location">
    <subcellularLocation>
        <location evidence="2">Mitochondrion</location>
    </subcellularLocation>
</comment>
<dbReference type="OrthoDB" id="3970464at2759"/>
<dbReference type="FunFam" id="3.40.50.970:FF:000019">
    <property type="entry name" value="Pyruvate decarboxylase isozyme"/>
    <property type="match status" value="1"/>
</dbReference>
<feature type="binding site" evidence="10">
    <location>
        <position position="504"/>
    </location>
    <ligand>
        <name>Mg(2+)</name>
        <dbReference type="ChEBI" id="CHEBI:18420"/>
    </ligand>
</feature>
<dbReference type="AlphaFoldDB" id="A0A8H6I4U2"/>
<evidence type="ECO:0000256" key="8">
    <source>
        <dbReference type="ARBA" id="ARBA00023128"/>
    </source>
</evidence>
<keyword evidence="16" id="KW-1185">Reference proteome</keyword>
<dbReference type="InterPro" id="IPR012001">
    <property type="entry name" value="Thiamin_PyroP_enz_TPP-bd_dom"/>
</dbReference>
<dbReference type="GO" id="GO:0000287">
    <property type="term" value="F:magnesium ion binding"/>
    <property type="evidence" value="ECO:0007669"/>
    <property type="project" value="InterPro"/>
</dbReference>
<dbReference type="Pfam" id="PF00205">
    <property type="entry name" value="TPP_enzyme_M"/>
    <property type="match status" value="1"/>
</dbReference>
<evidence type="ECO:0000256" key="2">
    <source>
        <dbReference type="ARBA" id="ARBA00004173"/>
    </source>
</evidence>
<dbReference type="InterPro" id="IPR011766">
    <property type="entry name" value="TPP_enzyme_TPP-bd"/>
</dbReference>
<dbReference type="InterPro" id="IPR047214">
    <property type="entry name" value="TPP_PDC_IPDC"/>
</dbReference>
<dbReference type="GO" id="GO:0004737">
    <property type="term" value="F:pyruvate decarboxylase activity"/>
    <property type="evidence" value="ECO:0007669"/>
    <property type="project" value="TreeGrafter"/>
</dbReference>
<dbReference type="GO" id="GO:0005634">
    <property type="term" value="C:nucleus"/>
    <property type="evidence" value="ECO:0007669"/>
    <property type="project" value="TreeGrafter"/>
</dbReference>
<comment type="cofactor">
    <cofactor evidence="10">
        <name>Mg(2+)</name>
        <dbReference type="ChEBI" id="CHEBI:18420"/>
    </cofactor>
    <text evidence="10">Binds 1 Mg(2+) per subunit.</text>
</comment>
<feature type="binding site" evidence="10">
    <location>
        <position position="502"/>
    </location>
    <ligand>
        <name>Mg(2+)</name>
        <dbReference type="ChEBI" id="CHEBI:18420"/>
    </ligand>
</feature>
<dbReference type="PIRSF" id="PIRSF036565">
    <property type="entry name" value="Pyruvt_ip_decrb"/>
    <property type="match status" value="1"/>
</dbReference>
<evidence type="ECO:0000259" key="14">
    <source>
        <dbReference type="Pfam" id="PF02776"/>
    </source>
</evidence>
<dbReference type="GO" id="GO:0005739">
    <property type="term" value="C:mitochondrion"/>
    <property type="evidence" value="ECO:0007669"/>
    <property type="project" value="UniProtKB-SubCell"/>
</dbReference>
<evidence type="ECO:0000259" key="13">
    <source>
        <dbReference type="Pfam" id="PF02775"/>
    </source>
</evidence>
<comment type="caution">
    <text evidence="15">The sequence shown here is derived from an EMBL/GenBank/DDBJ whole genome shotgun (WGS) entry which is preliminary data.</text>
</comment>
<keyword evidence="9" id="KW-0456">Lyase</keyword>
<dbReference type="FunFam" id="3.40.50.970:FF:000024">
    <property type="entry name" value="Pyruvate decarboxylase isozyme"/>
    <property type="match status" value="1"/>
</dbReference>
<proteinExistence type="inferred from homology"/>
<organism evidence="15 16">
    <name type="scientific">Ephemerocybe angulata</name>
    <dbReference type="NCBI Taxonomy" id="980116"/>
    <lineage>
        <taxon>Eukaryota</taxon>
        <taxon>Fungi</taxon>
        <taxon>Dikarya</taxon>
        <taxon>Basidiomycota</taxon>
        <taxon>Agaricomycotina</taxon>
        <taxon>Agaricomycetes</taxon>
        <taxon>Agaricomycetidae</taxon>
        <taxon>Agaricales</taxon>
        <taxon>Agaricineae</taxon>
        <taxon>Psathyrellaceae</taxon>
        <taxon>Ephemerocybe</taxon>
    </lineage>
</organism>
<dbReference type="InterPro" id="IPR029061">
    <property type="entry name" value="THDP-binding"/>
</dbReference>